<name>A0A429ZKV8_9ENTE</name>
<dbReference type="AlphaFoldDB" id="A0A429ZKV8"/>
<keyword evidence="2" id="KW-1185">Reference proteome</keyword>
<comment type="caution">
    <text evidence="1">The sequence shown here is derived from an EMBL/GenBank/DDBJ whole genome shotgun (WGS) entry which is preliminary data.</text>
</comment>
<organism evidence="1 2">
    <name type="scientific">Vagococcus salmoninarum</name>
    <dbReference type="NCBI Taxonomy" id="2739"/>
    <lineage>
        <taxon>Bacteria</taxon>
        <taxon>Bacillati</taxon>
        <taxon>Bacillota</taxon>
        <taxon>Bacilli</taxon>
        <taxon>Lactobacillales</taxon>
        <taxon>Enterococcaceae</taxon>
        <taxon>Vagococcus</taxon>
    </lineage>
</organism>
<protein>
    <submittedName>
        <fullName evidence="1">Uncharacterized protein</fullName>
    </submittedName>
</protein>
<evidence type="ECO:0000313" key="1">
    <source>
        <dbReference type="EMBL" id="RST94345.1"/>
    </source>
</evidence>
<gene>
    <name evidence="1" type="ORF">CBF35_10260</name>
</gene>
<reference evidence="1 2" key="1">
    <citation type="submission" date="2017-05" db="EMBL/GenBank/DDBJ databases">
        <title>Vagococcus spp. assemblies.</title>
        <authorList>
            <person name="Gulvik C.A."/>
        </authorList>
    </citation>
    <scope>NUCLEOTIDE SEQUENCE [LARGE SCALE GENOMIC DNA]</scope>
    <source>
        <strain evidence="1 2">NCFB 2777</strain>
    </source>
</reference>
<dbReference type="Proteomes" id="UP000287239">
    <property type="component" value="Unassembled WGS sequence"/>
</dbReference>
<accession>A0A429ZKV8</accession>
<dbReference type="EMBL" id="NGJU01000015">
    <property type="protein sequence ID" value="RST94345.1"/>
    <property type="molecule type" value="Genomic_DNA"/>
</dbReference>
<proteinExistence type="predicted"/>
<sequence length="91" mass="10331">MTSNSKDLLYANPFIQTGQETLNELPEQGEYQLVLEIDGKDYLILGYADGSTAALTINLEFKKGIDHETYELTVTVNHPIYQETTNFSLIW</sequence>
<evidence type="ECO:0000313" key="2">
    <source>
        <dbReference type="Proteomes" id="UP000287239"/>
    </source>
</evidence>